<dbReference type="AlphaFoldDB" id="A0A2P5CWS7"/>
<sequence length="63" mass="7146">MGQAKPIGLLLRLGLTPTIYNRSTQAHIKGRADTIEKTWHLCNTCIESSQLYLENALFENESR</sequence>
<organism evidence="1 2">
    <name type="scientific">Parasponia andersonii</name>
    <name type="common">Sponia andersonii</name>
    <dbReference type="NCBI Taxonomy" id="3476"/>
    <lineage>
        <taxon>Eukaryota</taxon>
        <taxon>Viridiplantae</taxon>
        <taxon>Streptophyta</taxon>
        <taxon>Embryophyta</taxon>
        <taxon>Tracheophyta</taxon>
        <taxon>Spermatophyta</taxon>
        <taxon>Magnoliopsida</taxon>
        <taxon>eudicotyledons</taxon>
        <taxon>Gunneridae</taxon>
        <taxon>Pentapetalae</taxon>
        <taxon>rosids</taxon>
        <taxon>fabids</taxon>
        <taxon>Rosales</taxon>
        <taxon>Cannabaceae</taxon>
        <taxon>Parasponia</taxon>
    </lineage>
</organism>
<name>A0A2P5CWS7_PARAD</name>
<evidence type="ECO:0000313" key="2">
    <source>
        <dbReference type="Proteomes" id="UP000237105"/>
    </source>
</evidence>
<proteinExistence type="predicted"/>
<dbReference type="EMBL" id="JXTB01000087">
    <property type="protein sequence ID" value="PON65477.1"/>
    <property type="molecule type" value="Genomic_DNA"/>
</dbReference>
<reference evidence="2" key="1">
    <citation type="submission" date="2016-06" db="EMBL/GenBank/DDBJ databases">
        <title>Parallel loss of symbiosis genes in relatives of nitrogen-fixing non-legume Parasponia.</title>
        <authorList>
            <person name="Van Velzen R."/>
            <person name="Holmer R."/>
            <person name="Bu F."/>
            <person name="Rutten L."/>
            <person name="Van Zeijl A."/>
            <person name="Liu W."/>
            <person name="Santuari L."/>
            <person name="Cao Q."/>
            <person name="Sharma T."/>
            <person name="Shen D."/>
            <person name="Roswanjaya Y."/>
            <person name="Wardhani T."/>
            <person name="Kalhor M.S."/>
            <person name="Jansen J."/>
            <person name="Van den Hoogen J."/>
            <person name="Gungor B."/>
            <person name="Hartog M."/>
            <person name="Hontelez J."/>
            <person name="Verver J."/>
            <person name="Yang W.-C."/>
            <person name="Schijlen E."/>
            <person name="Repin R."/>
            <person name="Schilthuizen M."/>
            <person name="Schranz E."/>
            <person name="Heidstra R."/>
            <person name="Miyata K."/>
            <person name="Fedorova E."/>
            <person name="Kohlen W."/>
            <person name="Bisseling T."/>
            <person name="Smit S."/>
            <person name="Geurts R."/>
        </authorList>
    </citation>
    <scope>NUCLEOTIDE SEQUENCE [LARGE SCALE GENOMIC DNA]</scope>
    <source>
        <strain evidence="2">cv. WU1-14</strain>
    </source>
</reference>
<gene>
    <name evidence="1" type="ORF">PanWU01x14_116400</name>
</gene>
<keyword evidence="2" id="KW-1185">Reference proteome</keyword>
<dbReference type="OrthoDB" id="10387603at2759"/>
<dbReference type="Proteomes" id="UP000237105">
    <property type="component" value="Unassembled WGS sequence"/>
</dbReference>
<accession>A0A2P5CWS7</accession>
<protein>
    <submittedName>
        <fullName evidence="1">Uncharacterized protein</fullName>
    </submittedName>
</protein>
<evidence type="ECO:0000313" key="1">
    <source>
        <dbReference type="EMBL" id="PON65477.1"/>
    </source>
</evidence>
<comment type="caution">
    <text evidence="1">The sequence shown here is derived from an EMBL/GenBank/DDBJ whole genome shotgun (WGS) entry which is preliminary data.</text>
</comment>